<organism evidence="1 2">
    <name type="scientific">Halocaridina rubra</name>
    <name type="common">Hawaiian red shrimp</name>
    <dbReference type="NCBI Taxonomy" id="373956"/>
    <lineage>
        <taxon>Eukaryota</taxon>
        <taxon>Metazoa</taxon>
        <taxon>Ecdysozoa</taxon>
        <taxon>Arthropoda</taxon>
        <taxon>Crustacea</taxon>
        <taxon>Multicrustacea</taxon>
        <taxon>Malacostraca</taxon>
        <taxon>Eumalacostraca</taxon>
        <taxon>Eucarida</taxon>
        <taxon>Decapoda</taxon>
        <taxon>Pleocyemata</taxon>
        <taxon>Caridea</taxon>
        <taxon>Atyoidea</taxon>
        <taxon>Atyidae</taxon>
        <taxon>Halocaridina</taxon>
    </lineage>
</organism>
<keyword evidence="2" id="KW-1185">Reference proteome</keyword>
<gene>
    <name evidence="1" type="ORF">SK128_010040</name>
</gene>
<sequence>MTPYIFIHTKPIISHLPQMDAKGAPRFKVWKDSLTQVPCDKAAGHLFKPARVICALAA</sequence>
<reference evidence="1 2" key="1">
    <citation type="submission" date="2023-11" db="EMBL/GenBank/DDBJ databases">
        <title>Halocaridina rubra genome assembly.</title>
        <authorList>
            <person name="Smith C."/>
        </authorList>
    </citation>
    <scope>NUCLEOTIDE SEQUENCE [LARGE SCALE GENOMIC DNA]</scope>
    <source>
        <strain evidence="1">EP-1</strain>
        <tissue evidence="1">Whole</tissue>
    </source>
</reference>
<dbReference type="EMBL" id="JAXCGZ010007231">
    <property type="protein sequence ID" value="KAK7079377.1"/>
    <property type="molecule type" value="Genomic_DNA"/>
</dbReference>
<protein>
    <submittedName>
        <fullName evidence="1">Uncharacterized protein</fullName>
    </submittedName>
</protein>
<evidence type="ECO:0000313" key="2">
    <source>
        <dbReference type="Proteomes" id="UP001381693"/>
    </source>
</evidence>
<dbReference type="Proteomes" id="UP001381693">
    <property type="component" value="Unassembled WGS sequence"/>
</dbReference>
<name>A0AAN8X7Y9_HALRR</name>
<proteinExistence type="predicted"/>
<accession>A0AAN8X7Y9</accession>
<comment type="caution">
    <text evidence="1">The sequence shown here is derived from an EMBL/GenBank/DDBJ whole genome shotgun (WGS) entry which is preliminary data.</text>
</comment>
<dbReference type="AlphaFoldDB" id="A0AAN8X7Y9"/>
<evidence type="ECO:0000313" key="1">
    <source>
        <dbReference type="EMBL" id="KAK7079377.1"/>
    </source>
</evidence>